<name>A0ABU9LMD3_9BACL</name>
<keyword evidence="1" id="KW-0472">Membrane</keyword>
<dbReference type="EMBL" id="JBCEWA010000007">
    <property type="protein sequence ID" value="MEL5988846.1"/>
    <property type="molecule type" value="Genomic_DNA"/>
</dbReference>
<comment type="caution">
    <text evidence="2">The sequence shown here is derived from an EMBL/GenBank/DDBJ whole genome shotgun (WGS) entry which is preliminary data.</text>
</comment>
<evidence type="ECO:0000313" key="3">
    <source>
        <dbReference type="Proteomes" id="UP001398420"/>
    </source>
</evidence>
<dbReference type="RefSeq" id="WP_068452952.1">
    <property type="nucleotide sequence ID" value="NZ_CP147847.1"/>
</dbReference>
<organism evidence="2 3">
    <name type="scientific">Kurthia gibsonii</name>
    <dbReference type="NCBI Taxonomy" id="33946"/>
    <lineage>
        <taxon>Bacteria</taxon>
        <taxon>Bacillati</taxon>
        <taxon>Bacillota</taxon>
        <taxon>Bacilli</taxon>
        <taxon>Bacillales</taxon>
        <taxon>Caryophanaceae</taxon>
        <taxon>Kurthia</taxon>
    </lineage>
</organism>
<evidence type="ECO:0000256" key="1">
    <source>
        <dbReference type="SAM" id="Phobius"/>
    </source>
</evidence>
<reference evidence="2 3" key="1">
    <citation type="submission" date="2024-04" db="EMBL/GenBank/DDBJ databases">
        <authorList>
            <person name="Wu Y.S."/>
            <person name="Zhang L."/>
        </authorList>
    </citation>
    <scope>NUCLEOTIDE SEQUENCE [LARGE SCALE GENOMIC DNA]</scope>
    <source>
        <strain evidence="2 3">KG-01</strain>
    </source>
</reference>
<keyword evidence="1" id="KW-0812">Transmembrane</keyword>
<feature type="transmembrane region" description="Helical" evidence="1">
    <location>
        <begin position="64"/>
        <end position="83"/>
    </location>
</feature>
<protein>
    <recommendedName>
        <fullName evidence="4">Exosortase</fullName>
    </recommendedName>
</protein>
<evidence type="ECO:0008006" key="4">
    <source>
        <dbReference type="Google" id="ProtNLM"/>
    </source>
</evidence>
<evidence type="ECO:0000313" key="2">
    <source>
        <dbReference type="EMBL" id="MEL5988846.1"/>
    </source>
</evidence>
<dbReference type="Proteomes" id="UP001398420">
    <property type="component" value="Unassembled WGS sequence"/>
</dbReference>
<keyword evidence="3" id="KW-1185">Reference proteome</keyword>
<sequence length="113" mass="12484">MNLNKLAAYFLPAFAMFSISALTMFGAFGTDKENLAIFSLSLIIVYPITFIIQGVSCAIHHYSVIPAIGISLIAFIIIFFVVIGGNNTIYGVYYFALFGAGYGITYMLRRMKK</sequence>
<feature type="transmembrane region" description="Helical" evidence="1">
    <location>
        <begin position="35"/>
        <end position="52"/>
    </location>
</feature>
<accession>A0ABU9LMD3</accession>
<proteinExistence type="predicted"/>
<feature type="transmembrane region" description="Helical" evidence="1">
    <location>
        <begin position="89"/>
        <end position="108"/>
    </location>
</feature>
<gene>
    <name evidence="2" type="ORF">AAF454_10590</name>
</gene>
<feature type="transmembrane region" description="Helical" evidence="1">
    <location>
        <begin position="7"/>
        <end position="29"/>
    </location>
</feature>
<keyword evidence="1" id="KW-1133">Transmembrane helix</keyword>